<sequence>MSEQYTPYFPHLAAFVSEFLVKAYARKLGHSHVWCPEWYRHFEAMCRLDALWRSWEYLRQDGDTGMSMWWRDHADHHMTFLLDPDGPFGPCRREHSEYPIPDLPLIAPPEGLFEDVQEPAALPA</sequence>
<gene>
    <name evidence="1" type="ORF">HDA39_006634</name>
</gene>
<evidence type="ECO:0008006" key="3">
    <source>
        <dbReference type="Google" id="ProtNLM"/>
    </source>
</evidence>
<comment type="caution">
    <text evidence="1">The sequence shown here is derived from an EMBL/GenBank/DDBJ whole genome shotgun (WGS) entry which is preliminary data.</text>
</comment>
<dbReference type="InterPro" id="IPR032584">
    <property type="entry name" value="DUF4913"/>
</dbReference>
<dbReference type="Pfam" id="PF16259">
    <property type="entry name" value="DUF4913"/>
    <property type="match status" value="1"/>
</dbReference>
<organism evidence="1 2">
    <name type="scientific">Kribbella italica</name>
    <dbReference type="NCBI Taxonomy" id="1540520"/>
    <lineage>
        <taxon>Bacteria</taxon>
        <taxon>Bacillati</taxon>
        <taxon>Actinomycetota</taxon>
        <taxon>Actinomycetes</taxon>
        <taxon>Propionibacteriales</taxon>
        <taxon>Kribbellaceae</taxon>
        <taxon>Kribbella</taxon>
    </lineage>
</organism>
<evidence type="ECO:0000313" key="2">
    <source>
        <dbReference type="Proteomes" id="UP000549971"/>
    </source>
</evidence>
<protein>
    <recommendedName>
        <fullName evidence="3">DUF4913 domain-containing protein</fullName>
    </recommendedName>
</protein>
<evidence type="ECO:0000313" key="1">
    <source>
        <dbReference type="EMBL" id="MBB5839900.1"/>
    </source>
</evidence>
<dbReference type="EMBL" id="JACHMY010000001">
    <property type="protein sequence ID" value="MBB5839900.1"/>
    <property type="molecule type" value="Genomic_DNA"/>
</dbReference>
<dbReference type="Proteomes" id="UP000549971">
    <property type="component" value="Unassembled WGS sequence"/>
</dbReference>
<proteinExistence type="predicted"/>
<reference evidence="1 2" key="1">
    <citation type="submission" date="2020-08" db="EMBL/GenBank/DDBJ databases">
        <title>Sequencing the genomes of 1000 actinobacteria strains.</title>
        <authorList>
            <person name="Klenk H.-P."/>
        </authorList>
    </citation>
    <scope>NUCLEOTIDE SEQUENCE [LARGE SCALE GENOMIC DNA]</scope>
    <source>
        <strain evidence="1 2">DSM 28967</strain>
    </source>
</reference>
<dbReference type="AlphaFoldDB" id="A0A7W9JDC7"/>
<accession>A0A7W9JDC7</accession>
<dbReference type="RefSeq" id="WP_184801874.1">
    <property type="nucleotide sequence ID" value="NZ_JACHMY010000001.1"/>
</dbReference>
<keyword evidence="2" id="KW-1185">Reference proteome</keyword>
<name>A0A7W9JDC7_9ACTN</name>